<dbReference type="SUPFAM" id="SSF55785">
    <property type="entry name" value="PYP-like sensor domain (PAS domain)"/>
    <property type="match status" value="1"/>
</dbReference>
<dbReference type="SMART" id="SM00086">
    <property type="entry name" value="PAC"/>
    <property type="match status" value="1"/>
</dbReference>
<dbReference type="Gene3D" id="3.30.565.10">
    <property type="entry name" value="Histidine kinase-like ATPase, C-terminal domain"/>
    <property type="match status" value="1"/>
</dbReference>
<dbReference type="EMBL" id="CP019352">
    <property type="protein sequence ID" value="APY00094.1"/>
    <property type="molecule type" value="Genomic_DNA"/>
</dbReference>
<dbReference type="SMART" id="SM00387">
    <property type="entry name" value="HATPase_c"/>
    <property type="match status" value="1"/>
</dbReference>
<dbReference type="PANTHER" id="PTHR43304:SF1">
    <property type="entry name" value="PAC DOMAIN-CONTAINING PROTEIN"/>
    <property type="match status" value="1"/>
</dbReference>
<dbReference type="Pfam" id="PF08447">
    <property type="entry name" value="PAS_3"/>
    <property type="match status" value="1"/>
</dbReference>
<evidence type="ECO:0000256" key="4">
    <source>
        <dbReference type="ARBA" id="ARBA00022679"/>
    </source>
</evidence>
<reference evidence="8 9" key="1">
    <citation type="submission" date="2017-01" db="EMBL/GenBank/DDBJ databases">
        <title>Complete genome of Lacinutrix venerupis DOK2-8 isolated from seawater in Dokdo.</title>
        <authorList>
            <person name="Chi W.-J."/>
            <person name="Kim J.H."/>
        </authorList>
    </citation>
    <scope>NUCLEOTIDE SEQUENCE [LARGE SCALE GENOMIC DNA]</scope>
    <source>
        <strain evidence="8 9">DOK2-8</strain>
    </source>
</reference>
<dbReference type="InterPro" id="IPR004358">
    <property type="entry name" value="Sig_transdc_His_kin-like_C"/>
</dbReference>
<dbReference type="EC" id="2.7.13.3" evidence="2"/>
<dbReference type="NCBIfam" id="TIGR00229">
    <property type="entry name" value="sensory_box"/>
    <property type="match status" value="1"/>
</dbReference>
<dbReference type="KEGG" id="lvn:BWR22_07155"/>
<dbReference type="RefSeq" id="WP_076732986.1">
    <property type="nucleotide sequence ID" value="NZ_CP019352.1"/>
</dbReference>
<dbReference type="InterPro" id="IPR000700">
    <property type="entry name" value="PAS-assoc_C"/>
</dbReference>
<evidence type="ECO:0000256" key="1">
    <source>
        <dbReference type="ARBA" id="ARBA00000085"/>
    </source>
</evidence>
<proteinExistence type="predicted"/>
<name>A0AAC9LKH3_9FLAO</name>
<dbReference type="PANTHER" id="PTHR43304">
    <property type="entry name" value="PHYTOCHROME-LIKE PROTEIN CPH1"/>
    <property type="match status" value="1"/>
</dbReference>
<feature type="domain" description="Histidine kinase" evidence="6">
    <location>
        <begin position="171"/>
        <end position="384"/>
    </location>
</feature>
<dbReference type="AlphaFoldDB" id="A0AAC9LKH3"/>
<evidence type="ECO:0000259" key="7">
    <source>
        <dbReference type="PROSITE" id="PS50113"/>
    </source>
</evidence>
<evidence type="ECO:0000313" key="9">
    <source>
        <dbReference type="Proteomes" id="UP000187506"/>
    </source>
</evidence>
<dbReference type="CDD" id="cd00130">
    <property type="entry name" value="PAS"/>
    <property type="match status" value="1"/>
</dbReference>
<feature type="domain" description="PAC" evidence="7">
    <location>
        <begin position="100"/>
        <end position="153"/>
    </location>
</feature>
<dbReference type="InterPro" id="IPR036890">
    <property type="entry name" value="HATPase_C_sf"/>
</dbReference>
<accession>A0AAC9LKH3</accession>
<evidence type="ECO:0000256" key="3">
    <source>
        <dbReference type="ARBA" id="ARBA00022553"/>
    </source>
</evidence>
<dbReference type="PRINTS" id="PR00344">
    <property type="entry name" value="BCTRLSENSOR"/>
</dbReference>
<dbReference type="InterPro" id="IPR013655">
    <property type="entry name" value="PAS_fold_3"/>
</dbReference>
<dbReference type="Pfam" id="PF02518">
    <property type="entry name" value="HATPase_c"/>
    <property type="match status" value="1"/>
</dbReference>
<dbReference type="GO" id="GO:0004673">
    <property type="term" value="F:protein histidine kinase activity"/>
    <property type="evidence" value="ECO:0007669"/>
    <property type="project" value="UniProtKB-EC"/>
</dbReference>
<evidence type="ECO:0000256" key="5">
    <source>
        <dbReference type="ARBA" id="ARBA00022777"/>
    </source>
</evidence>
<sequence>MNKISNTYEDINDYVDYNSKIIIDNFISKFALENSNIGVWDFNALNRTVNYSIEAQKILDLEQLDDQTQIYNWQDRIHPEDLENVLKNLKIHLDNKAPNYVSEHRILTRKGTYKWIKDIGKVVTRDANGKHIRIIGTIIDIDKRKKQESNITEKQSVIKKQNEKLKNFAFIATHNLKSHAANFESLLNFYDEAKNDNEKKEVIDYLKTISNSLTKTIKGLNRIVSTESSKDNNIETIDVNSFVNDAIKALEIKIKNTGTIINKDITSNLSLEQNPAYFESILQNLISNAIKYRHKDRTPVINIKSQITEDHIIISFNDNGLGIDLNKYGNDIFSLYKTFHNNDNAEGVGLYLTKNQVEAFDGVIEIESQVNIGSTFTIKYPNKKA</sequence>
<dbReference type="Proteomes" id="UP000187506">
    <property type="component" value="Chromosome"/>
</dbReference>
<evidence type="ECO:0000256" key="2">
    <source>
        <dbReference type="ARBA" id="ARBA00012438"/>
    </source>
</evidence>
<keyword evidence="9" id="KW-1185">Reference proteome</keyword>
<dbReference type="InterPro" id="IPR005467">
    <property type="entry name" value="His_kinase_dom"/>
</dbReference>
<evidence type="ECO:0000313" key="8">
    <source>
        <dbReference type="EMBL" id="APY00094.1"/>
    </source>
</evidence>
<dbReference type="SUPFAM" id="SSF55874">
    <property type="entry name" value="ATPase domain of HSP90 chaperone/DNA topoisomerase II/histidine kinase"/>
    <property type="match status" value="1"/>
</dbReference>
<dbReference type="PROSITE" id="PS50109">
    <property type="entry name" value="HIS_KIN"/>
    <property type="match status" value="1"/>
</dbReference>
<comment type="catalytic activity">
    <reaction evidence="1">
        <text>ATP + protein L-histidine = ADP + protein N-phospho-L-histidine.</text>
        <dbReference type="EC" id="2.7.13.3"/>
    </reaction>
</comment>
<dbReference type="InterPro" id="IPR000014">
    <property type="entry name" value="PAS"/>
</dbReference>
<keyword evidence="4" id="KW-0808">Transferase</keyword>
<protein>
    <recommendedName>
        <fullName evidence="2">histidine kinase</fullName>
        <ecNumber evidence="2">2.7.13.3</ecNumber>
    </recommendedName>
</protein>
<keyword evidence="5" id="KW-0418">Kinase</keyword>
<dbReference type="PROSITE" id="PS50113">
    <property type="entry name" value="PAC"/>
    <property type="match status" value="1"/>
</dbReference>
<dbReference type="InterPro" id="IPR003594">
    <property type="entry name" value="HATPase_dom"/>
</dbReference>
<keyword evidence="3" id="KW-0597">Phosphoprotein</keyword>
<gene>
    <name evidence="8" type="ORF">BWR22_07155</name>
</gene>
<evidence type="ECO:0000259" key="6">
    <source>
        <dbReference type="PROSITE" id="PS50109"/>
    </source>
</evidence>
<dbReference type="InterPro" id="IPR001610">
    <property type="entry name" value="PAC"/>
</dbReference>
<dbReference type="Gene3D" id="3.30.450.20">
    <property type="entry name" value="PAS domain"/>
    <property type="match status" value="1"/>
</dbReference>
<dbReference type="InterPro" id="IPR052162">
    <property type="entry name" value="Sensor_kinase/Photoreceptor"/>
</dbReference>
<organism evidence="8 9">
    <name type="scientific">Lacinutrix venerupis</name>
    <dbReference type="NCBI Taxonomy" id="1486034"/>
    <lineage>
        <taxon>Bacteria</taxon>
        <taxon>Pseudomonadati</taxon>
        <taxon>Bacteroidota</taxon>
        <taxon>Flavobacteriia</taxon>
        <taxon>Flavobacteriales</taxon>
        <taxon>Flavobacteriaceae</taxon>
        <taxon>Lacinutrix</taxon>
    </lineage>
</organism>
<dbReference type="InterPro" id="IPR035965">
    <property type="entry name" value="PAS-like_dom_sf"/>
</dbReference>